<keyword evidence="4" id="KW-0378">Hydrolase</keyword>
<keyword evidence="7" id="KW-1185">Reference proteome</keyword>
<dbReference type="UniPathway" id="UPA00904">
    <property type="reaction ID" value="UER00871"/>
</dbReference>
<keyword evidence="5" id="KW-0486">Methionine biosynthesis</keyword>
<dbReference type="GO" id="GO:0005829">
    <property type="term" value="C:cytosol"/>
    <property type="evidence" value="ECO:0007669"/>
    <property type="project" value="TreeGrafter"/>
</dbReference>
<dbReference type="InterPro" id="IPR000845">
    <property type="entry name" value="Nucleoside_phosphorylase_d"/>
</dbReference>
<keyword evidence="3" id="KW-0028">Amino-acid biosynthesis</keyword>
<name>A0A1X1RLK0_MYCFA</name>
<dbReference type="NCBIfam" id="NF004079">
    <property type="entry name" value="PRK05584.1"/>
    <property type="match status" value="1"/>
</dbReference>
<dbReference type="NCBIfam" id="TIGR01704">
    <property type="entry name" value="MTA_SAH-Nsdase"/>
    <property type="match status" value="1"/>
</dbReference>
<dbReference type="GO" id="GO:0008930">
    <property type="term" value="F:methylthioadenosine nucleosidase activity"/>
    <property type="evidence" value="ECO:0007669"/>
    <property type="project" value="InterPro"/>
</dbReference>
<evidence type="ECO:0000256" key="2">
    <source>
        <dbReference type="ARBA" id="ARBA00011974"/>
    </source>
</evidence>
<dbReference type="PANTHER" id="PTHR46832:SF1">
    <property type="entry name" value="5'-METHYLTHIOADENOSINE_S-ADENOSYLHOMOCYSTEINE NUCLEOSIDASE"/>
    <property type="match status" value="1"/>
</dbReference>
<evidence type="ECO:0000313" key="7">
    <source>
        <dbReference type="Proteomes" id="UP000193484"/>
    </source>
</evidence>
<dbReference type="Proteomes" id="UP000193484">
    <property type="component" value="Unassembled WGS sequence"/>
</dbReference>
<dbReference type="RefSeq" id="WP_085092560.1">
    <property type="nucleotide sequence ID" value="NZ_AP022603.1"/>
</dbReference>
<dbReference type="Gene3D" id="3.40.50.1580">
    <property type="entry name" value="Nucleoside phosphorylase domain"/>
    <property type="match status" value="1"/>
</dbReference>
<dbReference type="EMBL" id="LQOJ01000010">
    <property type="protein sequence ID" value="ORV09148.1"/>
    <property type="molecule type" value="Genomic_DNA"/>
</dbReference>
<proteinExistence type="predicted"/>
<dbReference type="GO" id="GO:0009164">
    <property type="term" value="P:nucleoside catabolic process"/>
    <property type="evidence" value="ECO:0007669"/>
    <property type="project" value="InterPro"/>
</dbReference>
<comment type="pathway">
    <text evidence="1">Amino-acid biosynthesis; L-methionine biosynthesis via salvage pathway; S-methyl-5-thio-alpha-D-ribose 1-phosphate from S-methyl-5'-thioadenosine (hydrolase route): step 1/2.</text>
</comment>
<dbReference type="GO" id="GO:0019284">
    <property type="term" value="P:L-methionine salvage from S-adenosylmethionine"/>
    <property type="evidence" value="ECO:0007669"/>
    <property type="project" value="TreeGrafter"/>
</dbReference>
<protein>
    <recommendedName>
        <fullName evidence="2">adenosylhomocysteine nucleosidase</fullName>
        <ecNumber evidence="2">3.2.2.9</ecNumber>
    </recommendedName>
</protein>
<dbReference type="AlphaFoldDB" id="A0A1X1RLK0"/>
<dbReference type="OrthoDB" id="44283at2"/>
<evidence type="ECO:0000256" key="1">
    <source>
        <dbReference type="ARBA" id="ARBA00004945"/>
    </source>
</evidence>
<comment type="caution">
    <text evidence="6">The sequence shown here is derived from an EMBL/GenBank/DDBJ whole genome shotgun (WGS) entry which is preliminary data.</text>
</comment>
<dbReference type="GO" id="GO:0019509">
    <property type="term" value="P:L-methionine salvage from methylthioadenosine"/>
    <property type="evidence" value="ECO:0007669"/>
    <property type="project" value="UniProtKB-UniPathway"/>
</dbReference>
<organism evidence="6 7">
    <name type="scientific">Mycolicibacterium fallax</name>
    <name type="common">Mycobacterium fallax</name>
    <dbReference type="NCBI Taxonomy" id="1793"/>
    <lineage>
        <taxon>Bacteria</taxon>
        <taxon>Bacillati</taxon>
        <taxon>Actinomycetota</taxon>
        <taxon>Actinomycetes</taxon>
        <taxon>Mycobacteriales</taxon>
        <taxon>Mycobacteriaceae</taxon>
        <taxon>Mycolicibacterium</taxon>
    </lineage>
</organism>
<dbReference type="GO" id="GO:0008782">
    <property type="term" value="F:adenosylhomocysteine nucleosidase activity"/>
    <property type="evidence" value="ECO:0007669"/>
    <property type="project" value="UniProtKB-EC"/>
</dbReference>
<dbReference type="CDD" id="cd09008">
    <property type="entry name" value="MTAN"/>
    <property type="match status" value="1"/>
</dbReference>
<gene>
    <name evidence="6" type="ORF">AWC04_01575</name>
</gene>
<evidence type="ECO:0000256" key="4">
    <source>
        <dbReference type="ARBA" id="ARBA00022801"/>
    </source>
</evidence>
<reference evidence="6 7" key="1">
    <citation type="submission" date="2016-01" db="EMBL/GenBank/DDBJ databases">
        <title>The new phylogeny of the genus Mycobacterium.</title>
        <authorList>
            <person name="Tarcisio F."/>
            <person name="Conor M."/>
            <person name="Antonella G."/>
            <person name="Elisabetta G."/>
            <person name="Giulia F.S."/>
            <person name="Sara T."/>
            <person name="Anna F."/>
            <person name="Clotilde B."/>
            <person name="Roberto B."/>
            <person name="Veronica D.S."/>
            <person name="Fabio R."/>
            <person name="Monica P."/>
            <person name="Olivier J."/>
            <person name="Enrico T."/>
            <person name="Nicola S."/>
        </authorList>
    </citation>
    <scope>NUCLEOTIDE SEQUENCE [LARGE SCALE GENOMIC DNA]</scope>
    <source>
        <strain evidence="6 7">DSM 44179</strain>
    </source>
</reference>
<dbReference type="Pfam" id="PF01048">
    <property type="entry name" value="PNP_UDP_1"/>
    <property type="match status" value="1"/>
</dbReference>
<dbReference type="InterPro" id="IPR010049">
    <property type="entry name" value="MTA_SAH_Nsdase"/>
</dbReference>
<sequence length="246" mass="26270">MTIGLICAIESELAALSAALIAETHTDIAHTRFVEGTLDGHRVVLVGAGMGKVNTAVVATLLIERFGARAVVFTGVAGGLRPDLNVGDVVIADRVIQCDAGRIEDGRLRVYQPGHVEFFNPTDRLGYDTDPQLLARVREALSGVRLDARVVYDTVLTGDQYLHCEDTRNRLHAEFTGAAIEMEGGALAQVCESFGVRWLVIRALSDLAGRDSIRDFAAFGAAVARTSAAILRSVLPVVLTSGDDGR</sequence>
<evidence type="ECO:0000313" key="6">
    <source>
        <dbReference type="EMBL" id="ORV09148.1"/>
    </source>
</evidence>
<dbReference type="PANTHER" id="PTHR46832">
    <property type="entry name" value="5'-METHYLTHIOADENOSINE/S-ADENOSYLHOMOCYSTEINE NUCLEOSIDASE"/>
    <property type="match status" value="1"/>
</dbReference>
<evidence type="ECO:0000256" key="3">
    <source>
        <dbReference type="ARBA" id="ARBA00022605"/>
    </source>
</evidence>
<dbReference type="SUPFAM" id="SSF53167">
    <property type="entry name" value="Purine and uridine phosphorylases"/>
    <property type="match status" value="1"/>
</dbReference>
<dbReference type="EC" id="3.2.2.9" evidence="2"/>
<dbReference type="InterPro" id="IPR035994">
    <property type="entry name" value="Nucleoside_phosphorylase_sf"/>
</dbReference>
<accession>A0A1X1RLK0</accession>
<evidence type="ECO:0000256" key="5">
    <source>
        <dbReference type="ARBA" id="ARBA00023167"/>
    </source>
</evidence>
<dbReference type="STRING" id="1793.AWC04_01575"/>